<name>A0A024URU9_9STRA</name>
<evidence type="ECO:0000313" key="1">
    <source>
        <dbReference type="EMBL" id="ETW09181.1"/>
    </source>
</evidence>
<accession>A0A024URU9</accession>
<dbReference type="AlphaFoldDB" id="A0A024URU9"/>
<organism evidence="1">
    <name type="scientific">Aphanomyces invadans</name>
    <dbReference type="NCBI Taxonomy" id="157072"/>
    <lineage>
        <taxon>Eukaryota</taxon>
        <taxon>Sar</taxon>
        <taxon>Stramenopiles</taxon>
        <taxon>Oomycota</taxon>
        <taxon>Saprolegniomycetes</taxon>
        <taxon>Saprolegniales</taxon>
        <taxon>Verrucalvaceae</taxon>
        <taxon>Aphanomyces</taxon>
    </lineage>
</organism>
<protein>
    <submittedName>
        <fullName evidence="1">Uncharacterized protein</fullName>
    </submittedName>
</protein>
<dbReference type="OrthoDB" id="18978at2759"/>
<dbReference type="EMBL" id="KI913953">
    <property type="protein sequence ID" value="ETW09181.1"/>
    <property type="molecule type" value="Genomic_DNA"/>
</dbReference>
<dbReference type="VEuPathDB" id="FungiDB:H310_01607"/>
<dbReference type="GeneID" id="20078657"/>
<gene>
    <name evidence="1" type="ORF">H310_01607</name>
</gene>
<sequence>MAVRSAPALATTDEHRVWRLGQHGKALFRHAVTHQVGVDESCRSDEDVSNITLKDNESIESELENFDEWKLSQEDKDPRALVQRGSESLRATIGNKRRAQNTFVFSG</sequence>
<reference evidence="1" key="1">
    <citation type="submission" date="2013-12" db="EMBL/GenBank/DDBJ databases">
        <title>The Genome Sequence of Aphanomyces invadans NJM9701.</title>
        <authorList>
            <consortium name="The Broad Institute Genomics Platform"/>
            <person name="Russ C."/>
            <person name="Tyler B."/>
            <person name="van West P."/>
            <person name="Dieguez-Uribeondo J."/>
            <person name="Young S.K."/>
            <person name="Zeng Q."/>
            <person name="Gargeya S."/>
            <person name="Fitzgerald M."/>
            <person name="Abouelleil A."/>
            <person name="Alvarado L."/>
            <person name="Chapman S.B."/>
            <person name="Gainer-Dewar J."/>
            <person name="Goldberg J."/>
            <person name="Griggs A."/>
            <person name="Gujja S."/>
            <person name="Hansen M."/>
            <person name="Howarth C."/>
            <person name="Imamovic A."/>
            <person name="Ireland A."/>
            <person name="Larimer J."/>
            <person name="McCowan C."/>
            <person name="Murphy C."/>
            <person name="Pearson M."/>
            <person name="Poon T.W."/>
            <person name="Priest M."/>
            <person name="Roberts A."/>
            <person name="Saif S."/>
            <person name="Shea T."/>
            <person name="Sykes S."/>
            <person name="Wortman J."/>
            <person name="Nusbaum C."/>
            <person name="Birren B."/>
        </authorList>
    </citation>
    <scope>NUCLEOTIDE SEQUENCE [LARGE SCALE GENOMIC DNA]</scope>
    <source>
        <strain evidence="1">NJM9701</strain>
    </source>
</reference>
<proteinExistence type="predicted"/>
<dbReference type="RefSeq" id="XP_008862986.1">
    <property type="nucleotide sequence ID" value="XM_008864764.1"/>
</dbReference>